<dbReference type="Pfam" id="PF01578">
    <property type="entry name" value="Cytochrom_C_asm"/>
    <property type="match status" value="1"/>
</dbReference>
<evidence type="ECO:0000256" key="5">
    <source>
        <dbReference type="ARBA" id="ARBA00023136"/>
    </source>
</evidence>
<feature type="domain" description="ResB-like" evidence="7">
    <location>
        <begin position="71"/>
        <end position="114"/>
    </location>
</feature>
<feature type="domain" description="Cytochrome c assembly protein" evidence="6">
    <location>
        <begin position="677"/>
        <end position="879"/>
    </location>
</feature>
<evidence type="ECO:0000256" key="4">
    <source>
        <dbReference type="ARBA" id="ARBA00022989"/>
    </source>
</evidence>
<dbReference type="KEGG" id="apai:APAC_1564"/>
<accession>A0A5C2H6T5</accession>
<dbReference type="RefSeq" id="WP_130233601.1">
    <property type="nucleotide sequence ID" value="NZ_BMEF01000007.1"/>
</dbReference>
<keyword evidence="3" id="KW-0201">Cytochrome c-type biogenesis</keyword>
<dbReference type="InterPro" id="IPR002541">
    <property type="entry name" value="Cyt_c_assembly"/>
</dbReference>
<keyword evidence="5" id="KW-0472">Membrane</keyword>
<dbReference type="Pfam" id="PF05140">
    <property type="entry name" value="ResB"/>
    <property type="match status" value="2"/>
</dbReference>
<organism evidence="8 9">
    <name type="scientific">Malaciobacter pacificus</name>
    <dbReference type="NCBI Taxonomy" id="1080223"/>
    <lineage>
        <taxon>Bacteria</taxon>
        <taxon>Pseudomonadati</taxon>
        <taxon>Campylobacterota</taxon>
        <taxon>Epsilonproteobacteria</taxon>
        <taxon>Campylobacterales</taxon>
        <taxon>Arcobacteraceae</taxon>
        <taxon>Malaciobacter</taxon>
    </lineage>
</organism>
<dbReference type="GO" id="GO:0005886">
    <property type="term" value="C:plasma membrane"/>
    <property type="evidence" value="ECO:0007669"/>
    <property type="project" value="TreeGrafter"/>
</dbReference>
<dbReference type="PANTHER" id="PTHR30071:SF1">
    <property type="entry name" value="CYTOCHROME B_B6 PROTEIN-RELATED"/>
    <property type="match status" value="1"/>
</dbReference>
<gene>
    <name evidence="8" type="ORF">APAC_1564</name>
</gene>
<name>A0A5C2H6T5_9BACT</name>
<evidence type="ECO:0000313" key="9">
    <source>
        <dbReference type="Proteomes" id="UP000322726"/>
    </source>
</evidence>
<dbReference type="GO" id="GO:0017004">
    <property type="term" value="P:cytochrome complex assembly"/>
    <property type="evidence" value="ECO:0007669"/>
    <property type="project" value="UniProtKB-KW"/>
</dbReference>
<dbReference type="GO" id="GO:0020037">
    <property type="term" value="F:heme binding"/>
    <property type="evidence" value="ECO:0007669"/>
    <property type="project" value="InterPro"/>
</dbReference>
<evidence type="ECO:0000256" key="1">
    <source>
        <dbReference type="ARBA" id="ARBA00004141"/>
    </source>
</evidence>
<keyword evidence="4" id="KW-1133">Transmembrane helix</keyword>
<evidence type="ECO:0000256" key="2">
    <source>
        <dbReference type="ARBA" id="ARBA00022692"/>
    </source>
</evidence>
<dbReference type="PANTHER" id="PTHR30071">
    <property type="entry name" value="HEME EXPORTER PROTEIN C"/>
    <property type="match status" value="1"/>
</dbReference>
<sequence length="918" mass="104446">MKLINMFFSFKVTLLLIVILAAGAGYATFIENDFGTSSARVLVYNNIWYETVLVLTTLNLIGIIYKFKMWKSKGKFLFHFSFVVILIGAGITRYAGYEGIMQIKEGETSNTMISLEPYLQVTIVDGDKSYYQEYQKEFTALFPSLNNFSHTINFGDNKSIEIHYVDYMFAKKDATAKMGLTTVETVYNGQKQQVRLPGLRGQQGMPRELDFGDIKVMLTYGSKLLDLPFSIRLNDFQLDRYPGSMSPSSYASEVTVIEEDGKSYDYRIFMNRTLFEGNFLFFQSSYFPDESGTVLSVNNDPGKWPTYLGYFILTLGFVINFFDKKSRFWKLTKYVGSKNLASLLVALTLGFTGTQLKAETVTDKDHQQKTESIKEYLEKFKNESAPTAEKFSRLVTQSFGGRMKPVSTLNKEIIKKVSGKDSWFGLNSDQIILGMLTRPDIWGDLKLIKIKTPKLKKFLGLNDNEKYIAFSEVFKDGKYALTQEAEKALQTKPMERGTFEKDIIKVDERLNIMYSTFNAGLFSIYPKVIEGNIKDDNNKWYAPLEAISSFEGKNQQAVDAMTRGFINSVIDYKWNEANNFLDMIKTYQVKVGSEINLTESYIDNEILFNNLDIFFKLTLAYVLLGLVMLIFSFATVFKPSFKSKKLTFVFFSILAILFAIQTFGMGFRWMLSGHAPWSDLYESLLYISWSAIFAGVIFFRKSLLALSAAVIVAGIFMFTAHLTGIDPQITNLVPVLKSYWLTIHVSILTASYGFFGLGAILGFMTLIMFIFRKNRPHIDENIKNITAINEIALIVGLVMLTIGNFLGGVWANESWGRYWGWDPKETWAYVSICVYALVIHLRFVKALNNPFVFSTASLLAFSSILMTYFGVNFYLSGMHSYATGDPVPVPTWVYVTTVIVIFTIILAFKNRNLKETIN</sequence>
<dbReference type="Proteomes" id="UP000322726">
    <property type="component" value="Chromosome"/>
</dbReference>
<dbReference type="EMBL" id="CP035928">
    <property type="protein sequence ID" value="QEP34671.1"/>
    <property type="molecule type" value="Genomic_DNA"/>
</dbReference>
<feature type="domain" description="ResB-like" evidence="7">
    <location>
        <begin position="197"/>
        <end position="286"/>
    </location>
</feature>
<evidence type="ECO:0000313" key="8">
    <source>
        <dbReference type="EMBL" id="QEP34671.1"/>
    </source>
</evidence>
<reference evidence="9" key="1">
    <citation type="submission" date="2019-09" db="EMBL/GenBank/DDBJ databases">
        <title>Complete genome sequencing of four Arcobacter species reveals a diverse suite of mobile elements.</title>
        <authorList>
            <person name="On S.L.W."/>
            <person name="Miller W.G."/>
            <person name="Biggs P."/>
            <person name="Cornelius A."/>
            <person name="Vandamme P."/>
        </authorList>
    </citation>
    <scope>NUCLEOTIDE SEQUENCE [LARGE SCALE GENOMIC DNA]</scope>
    <source>
        <strain evidence="9">LMG 26638</strain>
    </source>
</reference>
<protein>
    <submittedName>
        <fullName evidence="8">Cytochrome c biogenesis protein</fullName>
    </submittedName>
</protein>
<dbReference type="InterPro" id="IPR045062">
    <property type="entry name" value="Cyt_c_biogenesis_CcsA/CcmC"/>
</dbReference>
<dbReference type="OrthoDB" id="9814290at2"/>
<proteinExistence type="predicted"/>
<dbReference type="InterPro" id="IPR007816">
    <property type="entry name" value="ResB-like_domain"/>
</dbReference>
<keyword evidence="2" id="KW-0812">Transmembrane</keyword>
<reference evidence="8 9" key="2">
    <citation type="submission" date="2019-09" db="EMBL/GenBank/DDBJ databases">
        <title>Complete genome sequencing of four Arcobacter species reveals a diverse suite of mobile elements.</title>
        <authorList>
            <person name="Miller W.G."/>
            <person name="Yee E."/>
            <person name="Bono J.L."/>
        </authorList>
    </citation>
    <scope>NUCLEOTIDE SEQUENCE [LARGE SCALE GENOMIC DNA]</scope>
    <source>
        <strain evidence="8 9">LMG 26638</strain>
    </source>
</reference>
<comment type="subcellular location">
    <subcellularLocation>
        <location evidence="1">Membrane</location>
        <topology evidence="1">Multi-pass membrane protein</topology>
    </subcellularLocation>
</comment>
<dbReference type="AlphaFoldDB" id="A0A5C2H6T5"/>
<keyword evidence="9" id="KW-1185">Reference proteome</keyword>
<evidence type="ECO:0000256" key="3">
    <source>
        <dbReference type="ARBA" id="ARBA00022748"/>
    </source>
</evidence>
<evidence type="ECO:0000259" key="6">
    <source>
        <dbReference type="Pfam" id="PF01578"/>
    </source>
</evidence>
<reference evidence="8 9" key="3">
    <citation type="submission" date="2019-09" db="EMBL/GenBank/DDBJ databases">
        <title>Taxonomic note: a critical rebuttal of the proposed division of the genus Arcobacter into six genera, emended descriptions of Arcobacter anaerophilus and the genus Arcobacter, and an assessment of genus-level boundaries for Epsilonproteobacteria using in silico genomic comparator tools.</title>
        <authorList>
            <person name="On S.L.W."/>
            <person name="Miller W.G."/>
            <person name="Biggs P."/>
            <person name="Cornelius A."/>
            <person name="Vandamme P."/>
        </authorList>
    </citation>
    <scope>NUCLEOTIDE SEQUENCE [LARGE SCALE GENOMIC DNA]</scope>
    <source>
        <strain evidence="8 9">LMG 26638</strain>
    </source>
</reference>
<evidence type="ECO:0000259" key="7">
    <source>
        <dbReference type="Pfam" id="PF05140"/>
    </source>
</evidence>